<dbReference type="Gene3D" id="3.40.50.1000">
    <property type="entry name" value="HAD superfamily/HAD-like"/>
    <property type="match status" value="1"/>
</dbReference>
<reference evidence="1" key="1">
    <citation type="journal article" date="2014" name="Int. J. Syst. Evol. Microbiol.">
        <title>Complete genome sequence of Corynebacterium casei LMG S-19264T (=DSM 44701T), isolated from a smear-ripened cheese.</title>
        <authorList>
            <consortium name="US DOE Joint Genome Institute (JGI-PGF)"/>
            <person name="Walter F."/>
            <person name="Albersmeier A."/>
            <person name="Kalinowski J."/>
            <person name="Ruckert C."/>
        </authorList>
    </citation>
    <scope>NUCLEOTIDE SEQUENCE</scope>
    <source>
        <strain evidence="1">JCM 4834</strain>
    </source>
</reference>
<gene>
    <name evidence="2" type="ORF">CP968_21695</name>
    <name evidence="1" type="ORF">GCM10010371_69080</name>
</gene>
<dbReference type="PANTHER" id="PTHR43434:SF1">
    <property type="entry name" value="PHOSPHOGLYCOLATE PHOSPHATASE"/>
    <property type="match status" value="1"/>
</dbReference>
<dbReference type="Proteomes" id="UP000326831">
    <property type="component" value="Chromosome"/>
</dbReference>
<dbReference type="AlphaFoldDB" id="A0A5P2UMI3"/>
<dbReference type="InterPro" id="IPR023198">
    <property type="entry name" value="PGP-like_dom2"/>
</dbReference>
<accession>A0A5P2UMI3</accession>
<sequence length="238" mass="24419">MQPSSEALTNVLSASRGVLFDFDGPICDVFRGLPAPGVAQELAELVAQRAPHLGERVRGTDDPMEVHRISREGGAVLLGVVEDALTVAELRAVKVAGAPVEGAAQALHAAHVAKRRIAVVSNNSAACVIEFLAINGLTDLVAEVIGRPSLRPDLMKPAPHPVLAAANALGVEPAEAVLVGDAVTDVEAAKAAGARSIGFANKLPKWSALADAGADVIVSDMQAVADSLITLGASDRWA</sequence>
<evidence type="ECO:0000313" key="2">
    <source>
        <dbReference type="EMBL" id="QEU80556.1"/>
    </source>
</evidence>
<evidence type="ECO:0000313" key="1">
    <source>
        <dbReference type="EMBL" id="GGZ99979.1"/>
    </source>
</evidence>
<protein>
    <submittedName>
        <fullName evidence="1 2">Hydrolase</fullName>
    </submittedName>
</protein>
<reference evidence="2 3" key="2">
    <citation type="submission" date="2017-09" db="EMBL/GenBank/DDBJ databases">
        <authorList>
            <person name="Lee N."/>
            <person name="Cho B.-K."/>
        </authorList>
    </citation>
    <scope>NUCLEOTIDE SEQUENCE [LARGE SCALE GENOMIC DNA]</scope>
    <source>
        <strain evidence="2 3">ATCC 27467</strain>
    </source>
</reference>
<dbReference type="InterPro" id="IPR023214">
    <property type="entry name" value="HAD_sf"/>
</dbReference>
<reference evidence="1" key="3">
    <citation type="submission" date="2020-09" db="EMBL/GenBank/DDBJ databases">
        <authorList>
            <person name="Sun Q."/>
            <person name="Ohkuma M."/>
        </authorList>
    </citation>
    <scope>NUCLEOTIDE SEQUENCE</scope>
    <source>
        <strain evidence="1">JCM 4834</strain>
    </source>
</reference>
<name>A0A5P2UMI3_9ACTN</name>
<dbReference type="OrthoDB" id="4547358at2"/>
<dbReference type="InterPro" id="IPR036412">
    <property type="entry name" value="HAD-like_sf"/>
</dbReference>
<proteinExistence type="predicted"/>
<organism evidence="2 3">
    <name type="scientific">Streptomyces subrutilus</name>
    <dbReference type="NCBI Taxonomy" id="36818"/>
    <lineage>
        <taxon>Bacteria</taxon>
        <taxon>Bacillati</taxon>
        <taxon>Actinomycetota</taxon>
        <taxon>Actinomycetes</taxon>
        <taxon>Kitasatosporales</taxon>
        <taxon>Streptomycetaceae</taxon>
        <taxon>Streptomyces</taxon>
    </lineage>
</organism>
<dbReference type="Proteomes" id="UP000634660">
    <property type="component" value="Unassembled WGS sequence"/>
</dbReference>
<dbReference type="GO" id="GO:0008967">
    <property type="term" value="F:phosphoglycolate phosphatase activity"/>
    <property type="evidence" value="ECO:0007669"/>
    <property type="project" value="TreeGrafter"/>
</dbReference>
<dbReference type="InterPro" id="IPR050155">
    <property type="entry name" value="HAD-like_hydrolase_sf"/>
</dbReference>
<keyword evidence="3" id="KW-1185">Reference proteome</keyword>
<dbReference type="GO" id="GO:0005829">
    <property type="term" value="C:cytosol"/>
    <property type="evidence" value="ECO:0007669"/>
    <property type="project" value="TreeGrafter"/>
</dbReference>
<dbReference type="NCBIfam" id="TIGR01509">
    <property type="entry name" value="HAD-SF-IA-v3"/>
    <property type="match status" value="1"/>
</dbReference>
<dbReference type="InterPro" id="IPR006439">
    <property type="entry name" value="HAD-SF_hydro_IA"/>
</dbReference>
<dbReference type="KEGG" id="ssub:CP968_21695"/>
<dbReference type="SUPFAM" id="SSF56784">
    <property type="entry name" value="HAD-like"/>
    <property type="match status" value="1"/>
</dbReference>
<dbReference type="EMBL" id="CP023701">
    <property type="protein sequence ID" value="QEU80556.1"/>
    <property type="molecule type" value="Genomic_DNA"/>
</dbReference>
<dbReference type="PANTHER" id="PTHR43434">
    <property type="entry name" value="PHOSPHOGLYCOLATE PHOSPHATASE"/>
    <property type="match status" value="1"/>
</dbReference>
<dbReference type="Gene3D" id="1.10.150.240">
    <property type="entry name" value="Putative phosphatase, domain 2"/>
    <property type="match status" value="1"/>
</dbReference>
<dbReference type="EMBL" id="BMVX01000057">
    <property type="protein sequence ID" value="GGZ99979.1"/>
    <property type="molecule type" value="Genomic_DNA"/>
</dbReference>
<dbReference type="GO" id="GO:0006281">
    <property type="term" value="P:DNA repair"/>
    <property type="evidence" value="ECO:0007669"/>
    <property type="project" value="TreeGrafter"/>
</dbReference>
<evidence type="ECO:0000313" key="3">
    <source>
        <dbReference type="Proteomes" id="UP000326831"/>
    </source>
</evidence>
<dbReference type="Pfam" id="PF00702">
    <property type="entry name" value="Hydrolase"/>
    <property type="match status" value="1"/>
</dbReference>
<keyword evidence="2" id="KW-0378">Hydrolase</keyword>